<evidence type="ECO:0000256" key="1">
    <source>
        <dbReference type="ARBA" id="ARBA00023015"/>
    </source>
</evidence>
<gene>
    <name evidence="5" type="ORF">SAMN05444000_11691</name>
</gene>
<keyword evidence="3" id="KW-0804">Transcription</keyword>
<dbReference type="AlphaFoldDB" id="A0A1M6NS80"/>
<feature type="domain" description="GntR C-terminal" evidence="4">
    <location>
        <begin position="3"/>
        <end position="67"/>
    </location>
</feature>
<evidence type="ECO:0000313" key="6">
    <source>
        <dbReference type="Proteomes" id="UP000183982"/>
    </source>
</evidence>
<evidence type="ECO:0000313" key="5">
    <source>
        <dbReference type="EMBL" id="SHJ98581.1"/>
    </source>
</evidence>
<dbReference type="GO" id="GO:0003677">
    <property type="term" value="F:DNA binding"/>
    <property type="evidence" value="ECO:0007669"/>
    <property type="project" value="UniProtKB-KW"/>
</dbReference>
<organism evidence="5 6">
    <name type="scientific">Shimia gijangensis</name>
    <dbReference type="NCBI Taxonomy" id="1470563"/>
    <lineage>
        <taxon>Bacteria</taxon>
        <taxon>Pseudomonadati</taxon>
        <taxon>Pseudomonadota</taxon>
        <taxon>Alphaproteobacteria</taxon>
        <taxon>Rhodobacterales</taxon>
        <taxon>Roseobacteraceae</taxon>
    </lineage>
</organism>
<protein>
    <submittedName>
        <fullName evidence="5">FCD domain-containing protein</fullName>
    </submittedName>
</protein>
<accession>A0A1M6NS80</accession>
<dbReference type="Pfam" id="PF07729">
    <property type="entry name" value="FCD"/>
    <property type="match status" value="1"/>
</dbReference>
<name>A0A1M6NS80_9RHOB</name>
<keyword evidence="6" id="KW-1185">Reference proteome</keyword>
<evidence type="ECO:0000259" key="4">
    <source>
        <dbReference type="Pfam" id="PF07729"/>
    </source>
</evidence>
<dbReference type="Gene3D" id="1.20.120.530">
    <property type="entry name" value="GntR ligand-binding domain-like"/>
    <property type="match status" value="1"/>
</dbReference>
<keyword evidence="2" id="KW-0238">DNA-binding</keyword>
<dbReference type="Proteomes" id="UP000183982">
    <property type="component" value="Unassembled WGS sequence"/>
</dbReference>
<dbReference type="EMBL" id="FQZQ01000016">
    <property type="protein sequence ID" value="SHJ98581.1"/>
    <property type="molecule type" value="Genomic_DNA"/>
</dbReference>
<reference evidence="6" key="1">
    <citation type="submission" date="2016-11" db="EMBL/GenBank/DDBJ databases">
        <authorList>
            <person name="Varghese N."/>
            <person name="Submissions S."/>
        </authorList>
    </citation>
    <scope>NUCLEOTIDE SEQUENCE [LARGE SCALE GENOMIC DNA]</scope>
    <source>
        <strain evidence="6">DSM 100564</strain>
    </source>
</reference>
<sequence length="74" mass="8188">MNIIKASGNNRLAEAIGNFAHPLLIQRRFTSFSAERLNRSMVIYLDILDALKAGDSEWASAAMRLHILTSKSGN</sequence>
<keyword evidence="1" id="KW-0805">Transcription regulation</keyword>
<proteinExistence type="predicted"/>
<evidence type="ECO:0000256" key="2">
    <source>
        <dbReference type="ARBA" id="ARBA00023125"/>
    </source>
</evidence>
<evidence type="ECO:0000256" key="3">
    <source>
        <dbReference type="ARBA" id="ARBA00023163"/>
    </source>
</evidence>
<dbReference type="OrthoDB" id="7620579at2"/>
<dbReference type="InterPro" id="IPR008920">
    <property type="entry name" value="TF_FadR/GntR_C"/>
</dbReference>
<dbReference type="InterPro" id="IPR011711">
    <property type="entry name" value="GntR_C"/>
</dbReference>
<dbReference type="SUPFAM" id="SSF48008">
    <property type="entry name" value="GntR ligand-binding domain-like"/>
    <property type="match status" value="1"/>
</dbReference>